<protein>
    <submittedName>
        <fullName evidence="1">Uncharacterized protein</fullName>
    </submittedName>
</protein>
<proteinExistence type="predicted"/>
<organism evidence="1 2">
    <name type="scientific">Glossina palpalis gambiensis</name>
    <dbReference type="NCBI Taxonomy" id="67801"/>
    <lineage>
        <taxon>Eukaryota</taxon>
        <taxon>Metazoa</taxon>
        <taxon>Ecdysozoa</taxon>
        <taxon>Arthropoda</taxon>
        <taxon>Hexapoda</taxon>
        <taxon>Insecta</taxon>
        <taxon>Pterygota</taxon>
        <taxon>Neoptera</taxon>
        <taxon>Endopterygota</taxon>
        <taxon>Diptera</taxon>
        <taxon>Brachycera</taxon>
        <taxon>Muscomorpha</taxon>
        <taxon>Hippoboscoidea</taxon>
        <taxon>Glossinidae</taxon>
        <taxon>Glossina</taxon>
    </lineage>
</organism>
<dbReference type="AlphaFoldDB" id="A0A1B0ALE8"/>
<keyword evidence="2" id="KW-1185">Reference proteome</keyword>
<reference evidence="2" key="1">
    <citation type="submission" date="2015-01" db="EMBL/GenBank/DDBJ databases">
        <authorList>
            <person name="Aksoy S."/>
            <person name="Warren W."/>
            <person name="Wilson R.K."/>
        </authorList>
    </citation>
    <scope>NUCLEOTIDE SEQUENCE [LARGE SCALE GENOMIC DNA]</scope>
    <source>
        <strain evidence="2">IAEA</strain>
    </source>
</reference>
<dbReference type="Proteomes" id="UP000092460">
    <property type="component" value="Unassembled WGS sequence"/>
</dbReference>
<dbReference type="EnsemblMetazoa" id="GPPI000763-RA">
    <property type="protein sequence ID" value="GPPI000763-PA"/>
    <property type="gene ID" value="GPPI000763"/>
</dbReference>
<dbReference type="VEuPathDB" id="VectorBase:GPPI000763"/>
<name>A0A1B0ALE8_9MUSC</name>
<evidence type="ECO:0000313" key="2">
    <source>
        <dbReference type="Proteomes" id="UP000092460"/>
    </source>
</evidence>
<reference evidence="1" key="2">
    <citation type="submission" date="2020-05" db="UniProtKB">
        <authorList>
            <consortium name="EnsemblMetazoa"/>
        </authorList>
    </citation>
    <scope>IDENTIFICATION</scope>
    <source>
        <strain evidence="1">IAEA</strain>
    </source>
</reference>
<accession>A0A1B0ALE8</accession>
<evidence type="ECO:0000313" key="1">
    <source>
        <dbReference type="EnsemblMetazoa" id="GPPI000763-PA"/>
    </source>
</evidence>
<dbReference type="EMBL" id="JXJN01030978">
    <property type="status" value="NOT_ANNOTATED_CDS"/>
    <property type="molecule type" value="Genomic_DNA"/>
</dbReference>
<sequence length="86" mass="10095">MAHLEQYAQYLPLFYDGDRIFLAKALVFTKPISVTLIEVYVSWSTYMSSSVFVSWYPMGIEPIAILRPQPIQSYLLKNCHKTFTYY</sequence>